<feature type="compositionally biased region" description="Basic and acidic residues" evidence="5">
    <location>
        <begin position="229"/>
        <end position="253"/>
    </location>
</feature>
<dbReference type="AlphaFoldDB" id="A0A672ZJN2"/>
<keyword evidence="2" id="KW-0964">Secreted</keyword>
<name>A0A672ZJN2_9TELE</name>
<reference evidence="7" key="1">
    <citation type="submission" date="2019-06" db="EMBL/GenBank/DDBJ databases">
        <authorList>
            <consortium name="Wellcome Sanger Institute Data Sharing"/>
        </authorList>
    </citation>
    <scope>NUCLEOTIDE SEQUENCE [LARGE SCALE GENOMIC DNA]</scope>
</reference>
<dbReference type="SUPFAM" id="SSF56496">
    <property type="entry name" value="Fibrinogen C-terminal domain-like"/>
    <property type="match status" value="1"/>
</dbReference>
<feature type="compositionally biased region" description="Polar residues" evidence="5">
    <location>
        <begin position="328"/>
        <end position="347"/>
    </location>
</feature>
<proteinExistence type="predicted"/>
<dbReference type="GO" id="GO:0030674">
    <property type="term" value="F:protein-macromolecule adaptor activity"/>
    <property type="evidence" value="ECO:0007669"/>
    <property type="project" value="TreeGrafter"/>
</dbReference>
<dbReference type="PROSITE" id="PS00514">
    <property type="entry name" value="FIBRINOGEN_C_1"/>
    <property type="match status" value="1"/>
</dbReference>
<feature type="region of interest" description="Disordered" evidence="5">
    <location>
        <begin position="1"/>
        <end position="609"/>
    </location>
</feature>
<feature type="compositionally biased region" description="Polar residues" evidence="5">
    <location>
        <begin position="795"/>
        <end position="820"/>
    </location>
</feature>
<dbReference type="InterPro" id="IPR036056">
    <property type="entry name" value="Fibrinogen-like_C"/>
</dbReference>
<dbReference type="Pfam" id="PF00147">
    <property type="entry name" value="Fibrinogen_C"/>
    <property type="match status" value="1"/>
</dbReference>
<dbReference type="CDD" id="cd00087">
    <property type="entry name" value="FReD"/>
    <property type="match status" value="1"/>
</dbReference>
<reference evidence="7" key="2">
    <citation type="submission" date="2025-08" db="UniProtKB">
        <authorList>
            <consortium name="Ensembl"/>
        </authorList>
    </citation>
    <scope>IDENTIFICATION</scope>
</reference>
<sequence length="1251" mass="138018">MSSTTLRSTSLASNTDSKSQSKIFDKVDEIESSWTTTADKTTTSVPFPRVQTTYTVSSDFRSTTTPTSASKSKQTFMPIEMTESEKSTSSITPNPNENRVSEFKEKDHSPSSEPNIPIQDSTSGQKLTPDQTNTKLKLKPNQQIPKINQKPKPGQNITKIIQKPKPGQNVTKIIQKPKPGQNVPKINQKPKPGQNVPKINQKLKPGQNITKINQKPKPGQIPKINQKQPKFDTDQKTKLKPKPEQAPKDKYETPDLDQIPEGESNTTPKQWPSPGLRPSTRPVFSPGATPASKLKPAVQSESTAKTKTDLDPTFISGVASESTHHTETGIQPTSGPIKQGTEVNHSQRGTEFRPSDRKPSPLGPKTSNTLDPDAFPHLNSLPEGFTLSPTGRIKSDLSPQPTIQPPSILWTTRPKTLIGGTLKSLMSSTTPRTTSLASNTDSKSQSKVFDHVDEKESSQTTTRDKTTTSVPYSNVQTTSTVSSDFRSNQYFIPFEKTEIKTSTSSITPNPNENLVNGLKEKDENPSLEPIISVQDSTSGQKPTPGRSDAKLKPKPNQQMPKINQRPVPGQNVTKINQKPKPGQNITKIIQKPKPGQNVPKINQKPKPGQNITKIIQKPKPGQNITKIIQKPKTGQNITKIIQKPKHGQNITKIIQKPKPGQDVPKINQKPKPGQDVPKINQKPKPGQVPKINQKRPKFETDQKTKLRPEPEKAPKNNFETSDHDQIPEGESNTTSKQWPSPGLRPSTRPVFSPDATPASKPKPAVQSESTPKTKTDLDPTFISGVASESTHDTETGIQPTSGPIKQSTEVTHSQRGTEFSPSDRKPSPLGPKTSNTLDPDAFPHLNTLPEGFPMSPTGRIKSDLRPQTTIQPPSILWTTRPKTVIGGTVKSLTSSTTPRSTHLSSNTDSKSQSVLENVKETASSQTTTPDKTTTSVPPPSVQTTSTVSSGFRSTTTTSGPEAPAEASTPTARELRVKINQVAAFLNNSINPKLRPSDTTSKDHPDVDGRGSTFSTLPPKVIRDCSDHLLRGKTDSGVYLVTPDPSRSFSVLCDMELNGGGWTVLQRRKDGTVNFNRLWDDYKDGFGDINGGEFWLGNNLIHLLTRERDMMLRVELEDFDGVTEFAEYEHFKVASERMRFRLTVSGYSGTAGDALRFSKRYDHNNRAFTTPDRDHDRYPSGNCGAYYSSGWWFDACMAANLNGKYYSGRYKGVRDGIFWGTWHNISTEYYPTNERQSFRSVRMMIRPKGFKP</sequence>
<dbReference type="GO" id="GO:0072377">
    <property type="term" value="P:blood coagulation, common pathway"/>
    <property type="evidence" value="ECO:0007669"/>
    <property type="project" value="TreeGrafter"/>
</dbReference>
<dbReference type="Proteomes" id="UP000472271">
    <property type="component" value="Chromosome 6"/>
</dbReference>
<comment type="subcellular location">
    <subcellularLocation>
        <location evidence="1">Secreted</location>
    </subcellularLocation>
</comment>
<accession>A0A672ZJN2</accession>
<dbReference type="PROSITE" id="PS51406">
    <property type="entry name" value="FIBRINOGEN_C_2"/>
    <property type="match status" value="1"/>
</dbReference>
<dbReference type="PANTHER" id="PTHR47221:SF5">
    <property type="entry name" value="FIBRINOGEN C-TERMINAL DOMAIN-CONTAINING PROTEIN"/>
    <property type="match status" value="1"/>
</dbReference>
<dbReference type="FunFam" id="3.90.215.10:FF:000001">
    <property type="entry name" value="Tenascin isoform 1"/>
    <property type="match status" value="1"/>
</dbReference>
<reference evidence="7" key="3">
    <citation type="submission" date="2025-09" db="UniProtKB">
        <authorList>
            <consortium name="Ensembl"/>
        </authorList>
    </citation>
    <scope>IDENTIFICATION</scope>
</reference>
<feature type="compositionally biased region" description="Basic and acidic residues" evidence="5">
    <location>
        <begin position="696"/>
        <end position="726"/>
    </location>
</feature>
<evidence type="ECO:0000313" key="8">
    <source>
        <dbReference type="Proteomes" id="UP000472271"/>
    </source>
</evidence>
<dbReference type="SMART" id="SM00186">
    <property type="entry name" value="FBG"/>
    <property type="match status" value="1"/>
</dbReference>
<dbReference type="InterPro" id="IPR014716">
    <property type="entry name" value="Fibrinogen_a/b/g_C_1"/>
</dbReference>
<evidence type="ECO:0000256" key="5">
    <source>
        <dbReference type="SAM" id="MobiDB-lite"/>
    </source>
</evidence>
<evidence type="ECO:0000259" key="6">
    <source>
        <dbReference type="PROSITE" id="PS51406"/>
    </source>
</evidence>
<dbReference type="Ensembl" id="ENSSORT00005017197.1">
    <property type="protein sequence ID" value="ENSSORP00005016687.1"/>
    <property type="gene ID" value="ENSSORG00005008442.1"/>
</dbReference>
<dbReference type="InterPro" id="IPR002181">
    <property type="entry name" value="Fibrinogen_a/b/g_C_dom"/>
</dbReference>
<feature type="compositionally biased region" description="Low complexity" evidence="5">
    <location>
        <begin position="921"/>
        <end position="970"/>
    </location>
</feature>
<feature type="compositionally biased region" description="Low complexity" evidence="5">
    <location>
        <begin position="1"/>
        <end position="15"/>
    </location>
</feature>
<evidence type="ECO:0000256" key="1">
    <source>
        <dbReference type="ARBA" id="ARBA00004613"/>
    </source>
</evidence>
<dbReference type="InterPro" id="IPR037579">
    <property type="entry name" value="FIB_ANG-like"/>
</dbReference>
<organism evidence="7 8">
    <name type="scientific">Sphaeramia orbicularis</name>
    <name type="common">orbiculate cardinalfish</name>
    <dbReference type="NCBI Taxonomy" id="375764"/>
    <lineage>
        <taxon>Eukaryota</taxon>
        <taxon>Metazoa</taxon>
        <taxon>Chordata</taxon>
        <taxon>Craniata</taxon>
        <taxon>Vertebrata</taxon>
        <taxon>Euteleostomi</taxon>
        <taxon>Actinopterygii</taxon>
        <taxon>Neopterygii</taxon>
        <taxon>Teleostei</taxon>
        <taxon>Neoteleostei</taxon>
        <taxon>Acanthomorphata</taxon>
        <taxon>Gobiaria</taxon>
        <taxon>Kurtiformes</taxon>
        <taxon>Apogonoidei</taxon>
        <taxon>Apogonidae</taxon>
        <taxon>Apogoninae</taxon>
        <taxon>Sphaeramia</taxon>
    </lineage>
</organism>
<feature type="domain" description="Fibrinogen C-terminal" evidence="6">
    <location>
        <begin position="1015"/>
        <end position="1248"/>
    </location>
</feature>
<evidence type="ECO:0000256" key="4">
    <source>
        <dbReference type="ARBA" id="ARBA00023180"/>
    </source>
</evidence>
<feature type="compositionally biased region" description="Low complexity" evidence="5">
    <location>
        <begin position="62"/>
        <end position="75"/>
    </location>
</feature>
<feature type="compositionally biased region" description="Polar residues" evidence="5">
    <location>
        <begin position="424"/>
        <end position="447"/>
    </location>
</feature>
<evidence type="ECO:0000256" key="2">
    <source>
        <dbReference type="ARBA" id="ARBA00022525"/>
    </source>
</evidence>
<feature type="region of interest" description="Disordered" evidence="5">
    <location>
        <begin position="641"/>
        <end position="970"/>
    </location>
</feature>
<dbReference type="GO" id="GO:0034116">
    <property type="term" value="P:positive regulation of heterotypic cell-cell adhesion"/>
    <property type="evidence" value="ECO:0007669"/>
    <property type="project" value="TreeGrafter"/>
</dbReference>
<dbReference type="GO" id="GO:0070527">
    <property type="term" value="P:platelet aggregation"/>
    <property type="evidence" value="ECO:0007669"/>
    <property type="project" value="TreeGrafter"/>
</dbReference>
<feature type="compositionally biased region" description="Polar residues" evidence="5">
    <location>
        <begin position="865"/>
        <end position="881"/>
    </location>
</feature>
<dbReference type="InParanoid" id="A0A672ZJN2"/>
<keyword evidence="8" id="KW-1185">Reference proteome</keyword>
<feature type="compositionally biased region" description="Basic and acidic residues" evidence="5">
    <location>
        <begin position="448"/>
        <end position="466"/>
    </location>
</feature>
<feature type="region of interest" description="Disordered" evidence="5">
    <location>
        <begin position="989"/>
        <end position="1014"/>
    </location>
</feature>
<feature type="compositionally biased region" description="Basic and acidic residues" evidence="5">
    <location>
        <begin position="99"/>
        <end position="110"/>
    </location>
</feature>
<dbReference type="PANTHER" id="PTHR47221">
    <property type="entry name" value="FIBRINOGEN ALPHA CHAIN"/>
    <property type="match status" value="1"/>
</dbReference>
<feature type="compositionally biased region" description="Polar residues" evidence="5">
    <location>
        <begin position="890"/>
        <end position="915"/>
    </location>
</feature>
<dbReference type="GO" id="GO:0005201">
    <property type="term" value="F:extracellular matrix structural constituent"/>
    <property type="evidence" value="ECO:0007669"/>
    <property type="project" value="TreeGrafter"/>
</dbReference>
<feature type="compositionally biased region" description="Basic and acidic residues" evidence="5">
    <location>
        <begin position="999"/>
        <end position="1008"/>
    </location>
</feature>
<dbReference type="Gene3D" id="3.90.215.10">
    <property type="entry name" value="Gamma Fibrinogen, chain A, domain 1"/>
    <property type="match status" value="1"/>
</dbReference>
<keyword evidence="4" id="KW-0325">Glycoprotein</keyword>
<feature type="compositionally biased region" description="Polar residues" evidence="5">
    <location>
        <begin position="111"/>
        <end position="146"/>
    </location>
</feature>
<feature type="compositionally biased region" description="Polar residues" evidence="5">
    <location>
        <begin position="469"/>
        <end position="490"/>
    </location>
</feature>
<dbReference type="GO" id="GO:0005577">
    <property type="term" value="C:fibrinogen complex"/>
    <property type="evidence" value="ECO:0007669"/>
    <property type="project" value="TreeGrafter"/>
</dbReference>
<evidence type="ECO:0000256" key="3">
    <source>
        <dbReference type="ARBA" id="ARBA00023157"/>
    </source>
</evidence>
<feature type="compositionally biased region" description="Polar residues" evidence="5">
    <location>
        <begin position="87"/>
        <end position="98"/>
    </location>
</feature>
<gene>
    <name evidence="7" type="primary">LOC115421070</name>
</gene>
<keyword evidence="3" id="KW-1015">Disulfide bond</keyword>
<protein>
    <recommendedName>
        <fullName evidence="6">Fibrinogen C-terminal domain-containing protein</fullName>
    </recommendedName>
</protein>
<dbReference type="GO" id="GO:0042730">
    <property type="term" value="P:fibrinolysis"/>
    <property type="evidence" value="ECO:0007669"/>
    <property type="project" value="TreeGrafter"/>
</dbReference>
<evidence type="ECO:0000313" key="7">
    <source>
        <dbReference type="Ensembl" id="ENSSORP00005016687.1"/>
    </source>
</evidence>
<feature type="compositionally biased region" description="Polar residues" evidence="5">
    <location>
        <begin position="50"/>
        <end position="61"/>
    </location>
</feature>
<dbReference type="InterPro" id="IPR020837">
    <property type="entry name" value="Fibrinogen_CS"/>
</dbReference>
<feature type="compositionally biased region" description="Basic and acidic residues" evidence="5">
    <location>
        <begin position="348"/>
        <end position="359"/>
    </location>
</feature>
<dbReference type="NCBIfam" id="NF040941">
    <property type="entry name" value="GGGWT_bact"/>
    <property type="match status" value="1"/>
</dbReference>